<keyword evidence="3" id="KW-1185">Reference proteome</keyword>
<organism evidence="2 3">
    <name type="scientific">Thalictrum thalictroides</name>
    <name type="common">Rue-anemone</name>
    <name type="synonym">Anemone thalictroides</name>
    <dbReference type="NCBI Taxonomy" id="46969"/>
    <lineage>
        <taxon>Eukaryota</taxon>
        <taxon>Viridiplantae</taxon>
        <taxon>Streptophyta</taxon>
        <taxon>Embryophyta</taxon>
        <taxon>Tracheophyta</taxon>
        <taxon>Spermatophyta</taxon>
        <taxon>Magnoliopsida</taxon>
        <taxon>Ranunculales</taxon>
        <taxon>Ranunculaceae</taxon>
        <taxon>Thalictroideae</taxon>
        <taxon>Thalictrum</taxon>
    </lineage>
</organism>
<evidence type="ECO:0008006" key="4">
    <source>
        <dbReference type="Google" id="ProtNLM"/>
    </source>
</evidence>
<feature type="compositionally biased region" description="Basic and acidic residues" evidence="1">
    <location>
        <begin position="651"/>
        <end position="673"/>
    </location>
</feature>
<sequence>MGTDGLLSPQKMRKSVVVEGKTFEFLLQVGGNGIQKLLVTEIGGKGTFKGSFSGEGGRWVGKLLCQISFEEDHEGLLFRTPDRTITANVRRNNFGTYLQVLLFNKSDKRNYSVLCFPSGEGKKGWSVLGATFRELTDVNSSSARPVLPCPIQHNLTTLREDVTYADACTNNGKLYREQPRVSMHTHGGVNHASWWLTTVICTTDCANPNWEWLEGRIRELFEGAKVKPQSEGGALVFLKSEDCVSRILSLPPLVTWEGYFSFQKWNPECGTVSNLLTEKEVWLSFLGVPLHLRTKEVVASMAKQCGDVRNIEVESPLMSMNSGCRAKIHTKSLGSIPRIISLEERGYVSDIWVEVDVAGIMTTLKKTPTRNGWGIQRADTVKHVAMVNCHVSRQASDPSRPPGFSGVAGQPTQGSETCSQDWQVTESRNDNSISVARVAETPMGISTSTQSPSTIPIFNRFAIMRTLGSDEMQGGPVIETSTSSGNCESLVREAHIIPVAQSQRNHNGRAARRNKHRGVRIQSPWPAKHMWKQAQPQECPTILKRGQPVHIEKGKEVQEQLHDCSSGSEPTPLSIGQAGPECFDKDAIVESLLSCKSNGDIHNWIKWFVIPIAGNLGMTTSLGVEGQIRLFSDLDNGRTVIDESNNSQGKQVEDFGGEARTEFHRDASGDHAD</sequence>
<gene>
    <name evidence="2" type="ORF">FRX31_025213</name>
</gene>
<feature type="region of interest" description="Disordered" evidence="1">
    <location>
        <begin position="393"/>
        <end position="417"/>
    </location>
</feature>
<proteinExistence type="predicted"/>
<reference evidence="2 3" key="1">
    <citation type="submission" date="2020-06" db="EMBL/GenBank/DDBJ databases">
        <title>Transcriptomic and genomic resources for Thalictrum thalictroides and T. hernandezii: Facilitating candidate gene discovery in an emerging model plant lineage.</title>
        <authorList>
            <person name="Arias T."/>
            <person name="Riano-Pachon D.M."/>
            <person name="Di Stilio V.S."/>
        </authorList>
    </citation>
    <scope>NUCLEOTIDE SEQUENCE [LARGE SCALE GENOMIC DNA]</scope>
    <source>
        <strain evidence="3">cv. WT478/WT964</strain>
        <tissue evidence="2">Leaves</tissue>
    </source>
</reference>
<comment type="caution">
    <text evidence="2">The sequence shown here is derived from an EMBL/GenBank/DDBJ whole genome shotgun (WGS) entry which is preliminary data.</text>
</comment>
<evidence type="ECO:0000256" key="1">
    <source>
        <dbReference type="SAM" id="MobiDB-lite"/>
    </source>
</evidence>
<evidence type="ECO:0000313" key="3">
    <source>
        <dbReference type="Proteomes" id="UP000554482"/>
    </source>
</evidence>
<dbReference type="EMBL" id="JABWDY010031012">
    <property type="protein sequence ID" value="KAF5185202.1"/>
    <property type="molecule type" value="Genomic_DNA"/>
</dbReference>
<dbReference type="Proteomes" id="UP000554482">
    <property type="component" value="Unassembled WGS sequence"/>
</dbReference>
<protein>
    <recommendedName>
        <fullName evidence="4">DUF4283 domain-containing protein</fullName>
    </recommendedName>
</protein>
<accession>A0A7J6VLJ7</accession>
<evidence type="ECO:0000313" key="2">
    <source>
        <dbReference type="EMBL" id="KAF5185202.1"/>
    </source>
</evidence>
<name>A0A7J6VLJ7_THATH</name>
<dbReference type="AlphaFoldDB" id="A0A7J6VLJ7"/>
<feature type="region of interest" description="Disordered" evidence="1">
    <location>
        <begin position="643"/>
        <end position="673"/>
    </location>
</feature>